<dbReference type="RefSeq" id="WP_013004072.1">
    <property type="nucleotide sequence ID" value="NC_013929.1"/>
</dbReference>
<accession>C9ZFM5</accession>
<reference evidence="1 2" key="1">
    <citation type="journal article" date="2010" name="Mol. Plant Microbe Interact.">
        <title>Streptomyces scabies 87-22 contains a coronafacic acid-like biosynthetic cluster that contributes to plant-microbe interactions.</title>
        <authorList>
            <person name="Bignell D.R."/>
            <person name="Seipke R.F."/>
            <person name="Huguet-Tapia J.C."/>
            <person name="Chambers A.H."/>
            <person name="Parry R.J."/>
            <person name="Loria R."/>
        </authorList>
    </citation>
    <scope>NUCLEOTIDE SEQUENCE [LARGE SCALE GENOMIC DNA]</scope>
    <source>
        <strain evidence="1 2">87.22</strain>
    </source>
</reference>
<organism evidence="1 2">
    <name type="scientific">Streptomyces scabiei (strain 87.22)</name>
    <dbReference type="NCBI Taxonomy" id="680198"/>
    <lineage>
        <taxon>Bacteria</taxon>
        <taxon>Bacillati</taxon>
        <taxon>Actinomycetota</taxon>
        <taxon>Actinomycetes</taxon>
        <taxon>Kitasatosporales</taxon>
        <taxon>Streptomycetaceae</taxon>
        <taxon>Streptomyces</taxon>
    </lineage>
</organism>
<dbReference type="AlphaFoldDB" id="C9ZFM5"/>
<proteinExistence type="predicted"/>
<keyword evidence="2" id="KW-1185">Reference proteome</keyword>
<evidence type="ECO:0000313" key="2">
    <source>
        <dbReference type="Proteomes" id="UP000001444"/>
    </source>
</evidence>
<dbReference type="HOGENOM" id="CLU_2620670_0_0_11"/>
<gene>
    <name evidence="1" type="ordered locus">SCAB_65121</name>
</gene>
<sequence length="78" mass="8386">MAQYRVRYSVLPAGVGPDDYEPADLDGGELVLELSDPAPEHEGGMEYGPHVKEVERAVAAAVPLKAGDQPIIRSWDLA</sequence>
<dbReference type="Proteomes" id="UP000001444">
    <property type="component" value="Chromosome"/>
</dbReference>
<dbReference type="GeneID" id="24308977"/>
<dbReference type="KEGG" id="scb:SCAB_65121"/>
<name>C9ZFM5_STRSW</name>
<dbReference type="STRING" id="680198.SCAB_65121"/>
<protein>
    <submittedName>
        <fullName evidence="1">Uncharacterized protein</fullName>
    </submittedName>
</protein>
<dbReference type="EMBL" id="FN554889">
    <property type="protein sequence ID" value="CBG73515.1"/>
    <property type="molecule type" value="Genomic_DNA"/>
</dbReference>
<evidence type="ECO:0000313" key="1">
    <source>
        <dbReference type="EMBL" id="CBG73515.1"/>
    </source>
</evidence>